<dbReference type="NCBIfam" id="NF007494">
    <property type="entry name" value="PRK10089.1-3"/>
    <property type="match status" value="1"/>
</dbReference>
<dbReference type="NCBIfam" id="NF007495">
    <property type="entry name" value="PRK10089.1-4"/>
    <property type="match status" value="1"/>
</dbReference>
<protein>
    <submittedName>
        <fullName evidence="5">tRNA-binding protein</fullName>
    </submittedName>
</protein>
<keyword evidence="1 3" id="KW-0820">tRNA-binding</keyword>
<organism evidence="5 6">
    <name type="scientific">Chroococcidiopsis cubana SAG 39.79</name>
    <dbReference type="NCBI Taxonomy" id="388085"/>
    <lineage>
        <taxon>Bacteria</taxon>
        <taxon>Bacillati</taxon>
        <taxon>Cyanobacteriota</taxon>
        <taxon>Cyanophyceae</taxon>
        <taxon>Chroococcidiopsidales</taxon>
        <taxon>Chroococcidiopsidaceae</taxon>
        <taxon>Chroococcidiopsis</taxon>
    </lineage>
</organism>
<dbReference type="AlphaFoldDB" id="A0AB37UKD0"/>
<dbReference type="RefSeq" id="WP_015154274.1">
    <property type="nucleotide sequence ID" value="NZ_JAVKZF010000002.1"/>
</dbReference>
<keyword evidence="6" id="KW-1185">Reference proteome</keyword>
<dbReference type="InterPro" id="IPR012340">
    <property type="entry name" value="NA-bd_OB-fold"/>
</dbReference>
<evidence type="ECO:0000256" key="1">
    <source>
        <dbReference type="ARBA" id="ARBA00022555"/>
    </source>
</evidence>
<evidence type="ECO:0000259" key="4">
    <source>
        <dbReference type="PROSITE" id="PS50886"/>
    </source>
</evidence>
<dbReference type="Proteomes" id="UP000282574">
    <property type="component" value="Unassembled WGS sequence"/>
</dbReference>
<dbReference type="InterPro" id="IPR051270">
    <property type="entry name" value="Tyrosine-tRNA_ligase_regulator"/>
</dbReference>
<evidence type="ECO:0000256" key="3">
    <source>
        <dbReference type="PROSITE-ProRule" id="PRU00209"/>
    </source>
</evidence>
<dbReference type="SUPFAM" id="SSF50249">
    <property type="entry name" value="Nucleic acid-binding proteins"/>
    <property type="match status" value="1"/>
</dbReference>
<dbReference type="PANTHER" id="PTHR11586">
    <property type="entry name" value="TRNA-AMINOACYLATION COFACTOR ARC1 FAMILY MEMBER"/>
    <property type="match status" value="1"/>
</dbReference>
<evidence type="ECO:0000313" key="5">
    <source>
        <dbReference type="EMBL" id="RUT11854.1"/>
    </source>
</evidence>
<dbReference type="PROSITE" id="PS50886">
    <property type="entry name" value="TRBD"/>
    <property type="match status" value="1"/>
</dbReference>
<dbReference type="EMBL" id="RSCK01000020">
    <property type="protein sequence ID" value="RUT11854.1"/>
    <property type="molecule type" value="Genomic_DNA"/>
</dbReference>
<dbReference type="InterPro" id="IPR002547">
    <property type="entry name" value="tRNA-bd_dom"/>
</dbReference>
<comment type="caution">
    <text evidence="5">The sequence shown here is derived from an EMBL/GenBank/DDBJ whole genome shotgun (WGS) entry which is preliminary data.</text>
</comment>
<feature type="domain" description="TRNA-binding" evidence="4">
    <location>
        <begin position="15"/>
        <end position="118"/>
    </location>
</feature>
<dbReference type="InterPro" id="IPR008231">
    <property type="entry name" value="CsaA"/>
</dbReference>
<evidence type="ECO:0000313" key="6">
    <source>
        <dbReference type="Proteomes" id="UP000282574"/>
    </source>
</evidence>
<dbReference type="CDD" id="cd02798">
    <property type="entry name" value="tRNA_bind_CsaA"/>
    <property type="match status" value="1"/>
</dbReference>
<proteinExistence type="predicted"/>
<dbReference type="NCBIfam" id="TIGR02222">
    <property type="entry name" value="chap_CsaA"/>
    <property type="match status" value="1"/>
</dbReference>
<reference evidence="5 6" key="1">
    <citation type="journal article" date="2019" name="Genome Biol. Evol.">
        <title>Day and night: Metabolic profiles and evolutionary relationships of six axenic non-marine cyanobacteria.</title>
        <authorList>
            <person name="Will S.E."/>
            <person name="Henke P."/>
            <person name="Boedeker C."/>
            <person name="Huang S."/>
            <person name="Brinkmann H."/>
            <person name="Rohde M."/>
            <person name="Jarek M."/>
            <person name="Friedl T."/>
            <person name="Seufert S."/>
            <person name="Schumacher M."/>
            <person name="Overmann J."/>
            <person name="Neumann-Schaal M."/>
            <person name="Petersen J."/>
        </authorList>
    </citation>
    <scope>NUCLEOTIDE SEQUENCE [LARGE SCALE GENOMIC DNA]</scope>
    <source>
        <strain evidence="5 6">SAG 39.79</strain>
    </source>
</reference>
<dbReference type="Pfam" id="PF01588">
    <property type="entry name" value="tRNA_bind"/>
    <property type="match status" value="1"/>
</dbReference>
<evidence type="ECO:0000256" key="2">
    <source>
        <dbReference type="ARBA" id="ARBA00022884"/>
    </source>
</evidence>
<dbReference type="GO" id="GO:0000049">
    <property type="term" value="F:tRNA binding"/>
    <property type="evidence" value="ECO:0007669"/>
    <property type="project" value="UniProtKB-UniRule"/>
</dbReference>
<dbReference type="FunFam" id="2.40.50.140:FF:000165">
    <property type="entry name" value="Chaperone CsaA"/>
    <property type="match status" value="1"/>
</dbReference>
<gene>
    <name evidence="5" type="ORF">DSM107010_28600</name>
</gene>
<accession>A0AB37UKD0</accession>
<keyword evidence="2 3" id="KW-0694">RNA-binding</keyword>
<dbReference type="Gene3D" id="2.40.50.140">
    <property type="entry name" value="Nucleic acid-binding proteins"/>
    <property type="match status" value="1"/>
</dbReference>
<name>A0AB37UKD0_9CYAN</name>
<sequence length="118" mass="12773">MNVNETAIAEISFDDFLKVDMRVGTILDVEDNLKAKKPAYILTIDFGELGEKMSSAQITDNYSKAELIGKQIIAVVNFPAKRVAGVKSEVLVLGAVPNNQGVVLLEPNLPVENGTRIS</sequence>
<dbReference type="PANTHER" id="PTHR11586:SF37">
    <property type="entry name" value="TRNA-BINDING DOMAIN-CONTAINING PROTEIN"/>
    <property type="match status" value="1"/>
</dbReference>